<evidence type="ECO:0000256" key="2">
    <source>
        <dbReference type="ARBA" id="ARBA00011006"/>
    </source>
</evidence>
<keyword evidence="4 7" id="KW-0812">Transmembrane</keyword>
<dbReference type="Proteomes" id="UP001328733">
    <property type="component" value="Unassembled WGS sequence"/>
</dbReference>
<feature type="transmembrane region" description="Helical" evidence="7">
    <location>
        <begin position="29"/>
        <end position="50"/>
    </location>
</feature>
<dbReference type="GO" id="GO:0005886">
    <property type="term" value="C:plasma membrane"/>
    <property type="evidence" value="ECO:0007669"/>
    <property type="project" value="UniProtKB-SubCell"/>
</dbReference>
<dbReference type="InterPro" id="IPR007341">
    <property type="entry name" value="Transgly_assoc"/>
</dbReference>
<dbReference type="PANTHER" id="PTHR33884:SF3">
    <property type="entry name" value="UPF0410 PROTEIN YMGE"/>
    <property type="match status" value="1"/>
</dbReference>
<comment type="subcellular location">
    <subcellularLocation>
        <location evidence="1">Cell membrane</location>
        <topology evidence="1">Multi-pass membrane protein</topology>
    </subcellularLocation>
</comment>
<evidence type="ECO:0000256" key="4">
    <source>
        <dbReference type="ARBA" id="ARBA00022692"/>
    </source>
</evidence>
<evidence type="ECO:0000256" key="6">
    <source>
        <dbReference type="ARBA" id="ARBA00023136"/>
    </source>
</evidence>
<evidence type="ECO:0000256" key="3">
    <source>
        <dbReference type="ARBA" id="ARBA00022475"/>
    </source>
</evidence>
<comment type="similarity">
    <text evidence="2">Belongs to the UPF0410 family.</text>
</comment>
<gene>
    <name evidence="8" type="ORF">V0288_18100</name>
</gene>
<keyword evidence="9" id="KW-1185">Reference proteome</keyword>
<evidence type="ECO:0000313" key="9">
    <source>
        <dbReference type="Proteomes" id="UP001328733"/>
    </source>
</evidence>
<organism evidence="8 9">
    <name type="scientific">Pannus brasiliensis CCIBt3594</name>
    <dbReference type="NCBI Taxonomy" id="1427578"/>
    <lineage>
        <taxon>Bacteria</taxon>
        <taxon>Bacillati</taxon>
        <taxon>Cyanobacteriota</taxon>
        <taxon>Cyanophyceae</taxon>
        <taxon>Oscillatoriophycideae</taxon>
        <taxon>Chroococcales</taxon>
        <taxon>Microcystaceae</taxon>
        <taxon>Pannus</taxon>
    </lineage>
</organism>
<sequence>MNIIAWIILGLLAGAIAKAIYPGSQGGGILATILLGIVGAFIGGTLYSLFATGTLQLTATSLSIPGLFIAVIGAIIAIFLWGLIARNTGA</sequence>
<keyword evidence="3" id="KW-1003">Cell membrane</keyword>
<dbReference type="Pfam" id="PF04226">
    <property type="entry name" value="Transgly_assoc"/>
    <property type="match status" value="1"/>
</dbReference>
<protein>
    <submittedName>
        <fullName evidence="8">GlsB/YeaQ/YmgE family stress response membrane protein</fullName>
    </submittedName>
</protein>
<dbReference type="EMBL" id="JBAFSM010000039">
    <property type="protein sequence ID" value="MEG3439044.1"/>
    <property type="molecule type" value="Genomic_DNA"/>
</dbReference>
<dbReference type="PANTHER" id="PTHR33884">
    <property type="entry name" value="UPF0410 PROTEIN YMGE"/>
    <property type="match status" value="1"/>
</dbReference>
<feature type="transmembrane region" description="Helical" evidence="7">
    <location>
        <begin position="62"/>
        <end position="84"/>
    </location>
</feature>
<dbReference type="RefSeq" id="WP_332866527.1">
    <property type="nucleotide sequence ID" value="NZ_JBAFSM010000039.1"/>
</dbReference>
<proteinExistence type="inferred from homology"/>
<name>A0AAW9R036_9CHRO</name>
<evidence type="ECO:0000256" key="5">
    <source>
        <dbReference type="ARBA" id="ARBA00022989"/>
    </source>
</evidence>
<reference evidence="8 9" key="1">
    <citation type="submission" date="2024-01" db="EMBL/GenBank/DDBJ databases">
        <title>Genomic insights into the taxonomy and metabolism of the cyanobacterium Pannus brasiliensis CCIBt3594.</title>
        <authorList>
            <person name="Machado M."/>
            <person name="Botero N.B."/>
            <person name="Andreote A.P.D."/>
            <person name="Feitosa A.M.T."/>
            <person name="Popin R."/>
            <person name="Sivonen K."/>
            <person name="Fiore M.F."/>
        </authorList>
    </citation>
    <scope>NUCLEOTIDE SEQUENCE [LARGE SCALE GENOMIC DNA]</scope>
    <source>
        <strain evidence="8 9">CCIBt3594</strain>
    </source>
</reference>
<evidence type="ECO:0000313" key="8">
    <source>
        <dbReference type="EMBL" id="MEG3439044.1"/>
    </source>
</evidence>
<evidence type="ECO:0000256" key="7">
    <source>
        <dbReference type="SAM" id="Phobius"/>
    </source>
</evidence>
<dbReference type="AlphaFoldDB" id="A0AAW9R036"/>
<accession>A0AAW9R036</accession>
<comment type="caution">
    <text evidence="8">The sequence shown here is derived from an EMBL/GenBank/DDBJ whole genome shotgun (WGS) entry which is preliminary data.</text>
</comment>
<keyword evidence="5 7" id="KW-1133">Transmembrane helix</keyword>
<evidence type="ECO:0000256" key="1">
    <source>
        <dbReference type="ARBA" id="ARBA00004651"/>
    </source>
</evidence>
<keyword evidence="6 7" id="KW-0472">Membrane</keyword>